<evidence type="ECO:0000256" key="3">
    <source>
        <dbReference type="ARBA" id="ARBA00022989"/>
    </source>
</evidence>
<dbReference type="RefSeq" id="WP_344067487.1">
    <property type="nucleotide sequence ID" value="NZ_BAAAPN010000057.1"/>
</dbReference>
<dbReference type="EMBL" id="BAAAPN010000057">
    <property type="protein sequence ID" value="GAA1768298.1"/>
    <property type="molecule type" value="Genomic_DNA"/>
</dbReference>
<dbReference type="InterPro" id="IPR052946">
    <property type="entry name" value="Alkaline_pH_Ca-Antiporter"/>
</dbReference>
<dbReference type="InterPro" id="IPR004837">
    <property type="entry name" value="NaCa_Exmemb"/>
</dbReference>
<evidence type="ECO:0000313" key="8">
    <source>
        <dbReference type="Proteomes" id="UP001501475"/>
    </source>
</evidence>
<sequence length="381" mass="39010">MTDAEVDDAGRHADSPKKSWRERLPWTTVVPLVAVLALLGVTGRSLGPVANVIVAALLGASVLAAVHHAEVVAHRVGEPFGSLVLAVAVTVIEVGLILTLMSSGGDGSKASLARDTVFAAVMITTNGILGLSVLFGALRHDIVYFNAEGAGAALATVLTLTTLSMVLPTFTTSATGPQYSNAQLAFAAVSSLALYGLFVLTQTRRHRDFFLPVTPSGDVVDEDSHADPPTTREAAISLGLLLASLVAVVGLAKAESPAIESGVAAARLPATFVGVIIALLVLAPETLAAVRAARRNRLQTSLNLALGSGIASIGLTIPVIAVAGIWLDGPLILGLNSLHLALFGITALVSVLTVVPGRATRLQGAVHLILLAAFVFLAAVP</sequence>
<evidence type="ECO:0000256" key="1">
    <source>
        <dbReference type="ARBA" id="ARBA00004141"/>
    </source>
</evidence>
<dbReference type="PANTHER" id="PTHR37958">
    <property type="entry name" value="SODIUM-POTASSIUM/PROTON ANTIPORTER CHAA"/>
    <property type="match status" value="1"/>
</dbReference>
<keyword evidence="4 5" id="KW-0472">Membrane</keyword>
<keyword evidence="3 5" id="KW-1133">Transmembrane helix</keyword>
<feature type="transmembrane region" description="Helical" evidence="5">
    <location>
        <begin position="116"/>
        <end position="138"/>
    </location>
</feature>
<keyword evidence="8" id="KW-1185">Reference proteome</keyword>
<evidence type="ECO:0000259" key="6">
    <source>
        <dbReference type="Pfam" id="PF01699"/>
    </source>
</evidence>
<feature type="transmembrane region" description="Helical" evidence="5">
    <location>
        <begin position="150"/>
        <end position="170"/>
    </location>
</feature>
<gene>
    <name evidence="7" type="ORF">GCM10009810_28720</name>
</gene>
<feature type="transmembrane region" description="Helical" evidence="5">
    <location>
        <begin position="24"/>
        <end position="43"/>
    </location>
</feature>
<feature type="transmembrane region" description="Helical" evidence="5">
    <location>
        <begin position="333"/>
        <end position="355"/>
    </location>
</feature>
<feature type="transmembrane region" description="Helical" evidence="5">
    <location>
        <begin position="264"/>
        <end position="283"/>
    </location>
</feature>
<keyword evidence="2 5" id="KW-0812">Transmembrane</keyword>
<dbReference type="Pfam" id="PF01699">
    <property type="entry name" value="Na_Ca_ex"/>
    <property type="match status" value="2"/>
</dbReference>
<protein>
    <submittedName>
        <fullName evidence="7">Ionic transporter y4hA</fullName>
    </submittedName>
</protein>
<evidence type="ECO:0000256" key="5">
    <source>
        <dbReference type="SAM" id="Phobius"/>
    </source>
</evidence>
<feature type="domain" description="Sodium/calcium exchanger membrane region" evidence="6">
    <location>
        <begin position="52"/>
        <end position="203"/>
    </location>
</feature>
<organism evidence="7 8">
    <name type="scientific">Nostocoides vanveenii</name>
    <dbReference type="NCBI Taxonomy" id="330835"/>
    <lineage>
        <taxon>Bacteria</taxon>
        <taxon>Bacillati</taxon>
        <taxon>Actinomycetota</taxon>
        <taxon>Actinomycetes</taxon>
        <taxon>Micrococcales</taxon>
        <taxon>Intrasporangiaceae</taxon>
        <taxon>Nostocoides</taxon>
    </lineage>
</organism>
<feature type="transmembrane region" description="Helical" evidence="5">
    <location>
        <begin position="80"/>
        <end position="104"/>
    </location>
</feature>
<accession>A0ABN2KZJ4</accession>
<proteinExistence type="predicted"/>
<evidence type="ECO:0000313" key="7">
    <source>
        <dbReference type="EMBL" id="GAA1768298.1"/>
    </source>
</evidence>
<name>A0ABN2KZJ4_9MICO</name>
<feature type="transmembrane region" description="Helical" evidence="5">
    <location>
        <begin position="182"/>
        <end position="200"/>
    </location>
</feature>
<comment type="caution">
    <text evidence="7">The sequence shown here is derived from an EMBL/GenBank/DDBJ whole genome shotgun (WGS) entry which is preliminary data.</text>
</comment>
<feature type="transmembrane region" description="Helical" evidence="5">
    <location>
        <begin position="49"/>
        <end position="68"/>
    </location>
</feature>
<feature type="transmembrane region" description="Helical" evidence="5">
    <location>
        <begin position="234"/>
        <end position="252"/>
    </location>
</feature>
<feature type="transmembrane region" description="Helical" evidence="5">
    <location>
        <begin position="362"/>
        <end position="380"/>
    </location>
</feature>
<dbReference type="Proteomes" id="UP001501475">
    <property type="component" value="Unassembled WGS sequence"/>
</dbReference>
<reference evidence="7 8" key="1">
    <citation type="journal article" date="2019" name="Int. J. Syst. Evol. Microbiol.">
        <title>The Global Catalogue of Microorganisms (GCM) 10K type strain sequencing project: providing services to taxonomists for standard genome sequencing and annotation.</title>
        <authorList>
            <consortium name="The Broad Institute Genomics Platform"/>
            <consortium name="The Broad Institute Genome Sequencing Center for Infectious Disease"/>
            <person name="Wu L."/>
            <person name="Ma J."/>
        </authorList>
    </citation>
    <scope>NUCLEOTIDE SEQUENCE [LARGE SCALE GENOMIC DNA]</scope>
    <source>
        <strain evidence="7 8">JCM 15591</strain>
    </source>
</reference>
<feature type="domain" description="Sodium/calcium exchanger membrane region" evidence="6">
    <location>
        <begin position="237"/>
        <end position="378"/>
    </location>
</feature>
<evidence type="ECO:0000256" key="4">
    <source>
        <dbReference type="ARBA" id="ARBA00023136"/>
    </source>
</evidence>
<evidence type="ECO:0000256" key="2">
    <source>
        <dbReference type="ARBA" id="ARBA00022692"/>
    </source>
</evidence>
<dbReference type="PANTHER" id="PTHR37958:SF1">
    <property type="entry name" value="SODIUM-POTASSIUM_PROTON ANTIPORTER CHAA"/>
    <property type="match status" value="1"/>
</dbReference>
<feature type="transmembrane region" description="Helical" evidence="5">
    <location>
        <begin position="304"/>
        <end position="327"/>
    </location>
</feature>
<comment type="subcellular location">
    <subcellularLocation>
        <location evidence="1">Membrane</location>
        <topology evidence="1">Multi-pass membrane protein</topology>
    </subcellularLocation>
</comment>